<reference evidence="1 2" key="1">
    <citation type="submission" date="2016-11" db="EMBL/GenBank/DDBJ databases">
        <authorList>
            <person name="Jaros S."/>
            <person name="Januszkiewicz K."/>
            <person name="Wedrychowicz H."/>
        </authorList>
    </citation>
    <scope>NUCLEOTIDE SEQUENCE [LARGE SCALE GENOMIC DNA]</scope>
    <source>
        <strain evidence="1 2">DSM 3089</strain>
    </source>
</reference>
<dbReference type="AlphaFoldDB" id="A0A1M5YAW7"/>
<dbReference type="Proteomes" id="UP000184526">
    <property type="component" value="Unassembled WGS sequence"/>
</dbReference>
<accession>A0A1M5YAW7</accession>
<dbReference type="EMBL" id="FQXP01000012">
    <property type="protein sequence ID" value="SHI08978.1"/>
    <property type="molecule type" value="Genomic_DNA"/>
</dbReference>
<dbReference type="RefSeq" id="WP_072832606.1">
    <property type="nucleotide sequence ID" value="NZ_FQXP01000012.1"/>
</dbReference>
<proteinExistence type="predicted"/>
<organism evidence="1 2">
    <name type="scientific">Clostridium collagenovorans DSM 3089</name>
    <dbReference type="NCBI Taxonomy" id="1121306"/>
    <lineage>
        <taxon>Bacteria</taxon>
        <taxon>Bacillati</taxon>
        <taxon>Bacillota</taxon>
        <taxon>Clostridia</taxon>
        <taxon>Eubacteriales</taxon>
        <taxon>Clostridiaceae</taxon>
        <taxon>Clostridium</taxon>
    </lineage>
</organism>
<sequence length="300" mass="35109">MLEVIMESEQSTIDDCMFRGECLNGIFGDGNEEIAIDMSDYIVSYLKNRNKEDLLGYIGRSIEGPKILESISKSSIFRGEEYVTPTYNGVDEWRFKYESYQAAMQGGLDEFNKLIYSRRESIIESILAQYKHKCMRSYLYYDEVKGNLYFDINEKIKKTLTTLRLYINNLTNGKIVLEDSFNEFVVKPNFEEAECSGINKLRKLEEGDFKKRILSGLEDISWYDIFIDVDQDRDTGLYCYGHLDKVCRYFGDHIIMEIDKALNDANHGVNALLVETFDKFNEDIRNELELKFRIIDNYLK</sequence>
<name>A0A1M5YAW7_9CLOT</name>
<evidence type="ECO:0000313" key="1">
    <source>
        <dbReference type="EMBL" id="SHI08978.1"/>
    </source>
</evidence>
<keyword evidence="2" id="KW-1185">Reference proteome</keyword>
<protein>
    <submittedName>
        <fullName evidence="1">Uncharacterized protein</fullName>
    </submittedName>
</protein>
<gene>
    <name evidence="1" type="ORF">SAMN02745196_02785</name>
</gene>
<evidence type="ECO:0000313" key="2">
    <source>
        <dbReference type="Proteomes" id="UP000184526"/>
    </source>
</evidence>